<feature type="compositionally biased region" description="Polar residues" evidence="1">
    <location>
        <begin position="87"/>
        <end position="96"/>
    </location>
</feature>
<comment type="caution">
    <text evidence="2">The sequence shown here is derived from an EMBL/GenBank/DDBJ whole genome shotgun (WGS) entry which is preliminary data.</text>
</comment>
<reference evidence="2" key="1">
    <citation type="submission" date="2022-07" db="EMBL/GenBank/DDBJ databases">
        <authorList>
            <person name="Macas J."/>
            <person name="Novak P."/>
            <person name="Neumann P."/>
        </authorList>
    </citation>
    <scope>NUCLEOTIDE SEQUENCE</scope>
</reference>
<evidence type="ECO:0000313" key="2">
    <source>
        <dbReference type="EMBL" id="CAH9139308.1"/>
    </source>
</evidence>
<dbReference type="PANTHER" id="PTHR33144">
    <property type="entry name" value="OS10G0409366 PROTEIN-RELATED"/>
    <property type="match status" value="1"/>
</dbReference>
<protein>
    <recommendedName>
        <fullName evidence="4">Transposase, Ptta/En/Spm, plant</fullName>
    </recommendedName>
</protein>
<organism evidence="2 3">
    <name type="scientific">Cuscuta epithymum</name>
    <dbReference type="NCBI Taxonomy" id="186058"/>
    <lineage>
        <taxon>Eukaryota</taxon>
        <taxon>Viridiplantae</taxon>
        <taxon>Streptophyta</taxon>
        <taxon>Embryophyta</taxon>
        <taxon>Tracheophyta</taxon>
        <taxon>Spermatophyta</taxon>
        <taxon>Magnoliopsida</taxon>
        <taxon>eudicotyledons</taxon>
        <taxon>Gunneridae</taxon>
        <taxon>Pentapetalae</taxon>
        <taxon>asterids</taxon>
        <taxon>lamiids</taxon>
        <taxon>Solanales</taxon>
        <taxon>Convolvulaceae</taxon>
        <taxon>Cuscuteae</taxon>
        <taxon>Cuscuta</taxon>
        <taxon>Cuscuta subgen. Cuscuta</taxon>
    </lineage>
</organism>
<name>A0AAV0FV26_9ASTE</name>
<dbReference type="PANTHER" id="PTHR33144:SF16">
    <property type="entry name" value="OS02G0129000 PROTEIN"/>
    <property type="match status" value="1"/>
</dbReference>
<accession>A0AAV0FV26</accession>
<keyword evidence="3" id="KW-1185">Reference proteome</keyword>
<dbReference type="InterPro" id="IPR004252">
    <property type="entry name" value="Probable_transposase_24"/>
</dbReference>
<dbReference type="EMBL" id="CAMAPF010001015">
    <property type="protein sequence ID" value="CAH9139308.1"/>
    <property type="molecule type" value="Genomic_DNA"/>
</dbReference>
<evidence type="ECO:0000313" key="3">
    <source>
        <dbReference type="Proteomes" id="UP001152523"/>
    </source>
</evidence>
<dbReference type="Pfam" id="PF03004">
    <property type="entry name" value="Transposase_24"/>
    <property type="match status" value="1"/>
</dbReference>
<evidence type="ECO:0008006" key="4">
    <source>
        <dbReference type="Google" id="ProtNLM"/>
    </source>
</evidence>
<evidence type="ECO:0000256" key="1">
    <source>
        <dbReference type="SAM" id="MobiDB-lite"/>
    </source>
</evidence>
<sequence>MFDENECAVPTSTQLILQKTINEVVKKCTRKGPAKELNESRNGELGSMSAYIALKKKKQMIEVRDEGDSIEMHDTIVQQHNAEKGQETPQTSTAENQQEKKCRGPTRMFSVHTRNEEEKKVIDLNEFNQAVANDDKTLSEFSNFLGTLARQCVPLCCVNWHAYPHKEDLWTYVQEKYTISDEGKAWVLKTINDTWRCYKARIKKNHYKKFSTNEERIENRPLEIPKDEFELVMKYWGRKEVQAKAEKNTSNRKKVKDTHTVGPRSFAQIREKLQSKKPNKEKASKAEVFLVTRKRKAGRKYASLNDVTEYKIVSNL</sequence>
<dbReference type="AlphaFoldDB" id="A0AAV0FV26"/>
<dbReference type="Proteomes" id="UP001152523">
    <property type="component" value="Unassembled WGS sequence"/>
</dbReference>
<proteinExistence type="predicted"/>
<feature type="region of interest" description="Disordered" evidence="1">
    <location>
        <begin position="81"/>
        <end position="104"/>
    </location>
</feature>
<gene>
    <name evidence="2" type="ORF">CEPIT_LOCUS37491</name>
</gene>